<comment type="caution">
    <text evidence="1">The sequence shown here is derived from an EMBL/GenBank/DDBJ whole genome shotgun (WGS) entry which is preliminary data.</text>
</comment>
<dbReference type="EMBL" id="JACJTE010000006">
    <property type="protein sequence ID" value="MBD2560731.1"/>
    <property type="molecule type" value="Genomic_DNA"/>
</dbReference>
<evidence type="ECO:0000313" key="1">
    <source>
        <dbReference type="EMBL" id="MBD2560731.1"/>
    </source>
</evidence>
<proteinExistence type="predicted"/>
<sequence length="143" mass="16363">MGEAKRRKQSNGNGFGNFNLERAVEKELAYLQKNRLGVIWLDTLHRIINEYPGSIIKEELEQGGYTKAISNFEQLCASTKDETLIYLMQGLWLIFHKDKNFSFKNYSPFSGEDMKVVVKLYINTLICVLIAESELSSMQAATE</sequence>
<evidence type="ECO:0000313" key="2">
    <source>
        <dbReference type="Proteomes" id="UP000604661"/>
    </source>
</evidence>
<reference evidence="1 2" key="1">
    <citation type="journal article" date="2020" name="ISME J.">
        <title>Comparative genomics reveals insights into cyanobacterial evolution and habitat adaptation.</title>
        <authorList>
            <person name="Chen M.Y."/>
            <person name="Teng W.K."/>
            <person name="Zhao L."/>
            <person name="Hu C.X."/>
            <person name="Zhou Y.K."/>
            <person name="Han B.P."/>
            <person name="Song L.R."/>
            <person name="Shu W.S."/>
        </authorList>
    </citation>
    <scope>NUCLEOTIDE SEQUENCE [LARGE SCALE GENOMIC DNA]</scope>
    <source>
        <strain evidence="1 2">FACHB-391</strain>
    </source>
</reference>
<protein>
    <submittedName>
        <fullName evidence="1">Uncharacterized protein</fullName>
    </submittedName>
</protein>
<dbReference type="RefSeq" id="WP_190900975.1">
    <property type="nucleotide sequence ID" value="NZ_JACJTE010000006.1"/>
</dbReference>
<organism evidence="1 2">
    <name type="scientific">Nostoc linckia FACHB-391</name>
    <dbReference type="NCBI Taxonomy" id="2692906"/>
    <lineage>
        <taxon>Bacteria</taxon>
        <taxon>Bacillati</taxon>
        <taxon>Cyanobacteriota</taxon>
        <taxon>Cyanophyceae</taxon>
        <taxon>Nostocales</taxon>
        <taxon>Nostocaceae</taxon>
        <taxon>Nostoc</taxon>
    </lineage>
</organism>
<name>A0ABR8ESY1_NOSLI</name>
<dbReference type="Proteomes" id="UP000604661">
    <property type="component" value="Unassembled WGS sequence"/>
</dbReference>
<keyword evidence="2" id="KW-1185">Reference proteome</keyword>
<gene>
    <name evidence="1" type="ORF">H6G95_08900</name>
</gene>
<accession>A0ABR8ESY1</accession>